<accession>A0ABV7ZHE9</accession>
<organism evidence="3 4">
    <name type="scientific">Helicobacter baculiformis</name>
    <dbReference type="NCBI Taxonomy" id="427351"/>
    <lineage>
        <taxon>Bacteria</taxon>
        <taxon>Pseudomonadati</taxon>
        <taxon>Campylobacterota</taxon>
        <taxon>Epsilonproteobacteria</taxon>
        <taxon>Campylobacterales</taxon>
        <taxon>Helicobacteraceae</taxon>
        <taxon>Helicobacter</taxon>
    </lineage>
</organism>
<sequence>MKKWHVLALACALSLGSLQAWDLKIVAKEIGAKGTKALLRDQKPAGDDKVTALLKSDQKLSSGDNHFTLTPTLHGKALEKARIELKFSMPEMPGMPAMHEKAQVKEKEGVYNAQVNLPMVGTWQIKLEIKTKEGKLYKGKGSIDL</sequence>
<dbReference type="RefSeq" id="WP_158653089.1">
    <property type="nucleotide sequence ID" value="NZ_FZMF01000017.1"/>
</dbReference>
<evidence type="ECO:0000259" key="2">
    <source>
        <dbReference type="Pfam" id="PF13115"/>
    </source>
</evidence>
<protein>
    <submittedName>
        <fullName evidence="3">FixH family protein</fullName>
    </submittedName>
</protein>
<reference evidence="4" key="1">
    <citation type="journal article" date="2019" name="Int. J. Syst. Evol. Microbiol.">
        <title>The Global Catalogue of Microorganisms (GCM) 10K type strain sequencing project: providing services to taxonomists for standard genome sequencing and annotation.</title>
        <authorList>
            <consortium name="The Broad Institute Genomics Platform"/>
            <consortium name="The Broad Institute Genome Sequencing Center for Infectious Disease"/>
            <person name="Wu L."/>
            <person name="Ma J."/>
        </authorList>
    </citation>
    <scope>NUCLEOTIDE SEQUENCE [LARGE SCALE GENOMIC DNA]</scope>
    <source>
        <strain evidence="4">CCUG 53816</strain>
    </source>
</reference>
<comment type="caution">
    <text evidence="3">The sequence shown here is derived from an EMBL/GenBank/DDBJ whole genome shotgun (WGS) entry which is preliminary data.</text>
</comment>
<evidence type="ECO:0000256" key="1">
    <source>
        <dbReference type="SAM" id="SignalP"/>
    </source>
</evidence>
<keyword evidence="4" id="KW-1185">Reference proteome</keyword>
<dbReference type="EMBL" id="JBHRZO010000007">
    <property type="protein sequence ID" value="MFC3847243.1"/>
    <property type="molecule type" value="Genomic_DNA"/>
</dbReference>
<dbReference type="InterPro" id="IPR032693">
    <property type="entry name" value="YtkA-like_dom"/>
</dbReference>
<proteinExistence type="predicted"/>
<name>A0ABV7ZHE9_9HELI</name>
<gene>
    <name evidence="3" type="ORF">ACFOPX_01670</name>
</gene>
<feature type="domain" description="YtkA-like" evidence="2">
    <location>
        <begin position="47"/>
        <end position="127"/>
    </location>
</feature>
<evidence type="ECO:0000313" key="4">
    <source>
        <dbReference type="Proteomes" id="UP001595783"/>
    </source>
</evidence>
<dbReference type="Proteomes" id="UP001595783">
    <property type="component" value="Unassembled WGS sequence"/>
</dbReference>
<feature type="chain" id="PRO_5047342178" evidence="1">
    <location>
        <begin position="21"/>
        <end position="145"/>
    </location>
</feature>
<dbReference type="Pfam" id="PF13115">
    <property type="entry name" value="YtkA"/>
    <property type="match status" value="1"/>
</dbReference>
<evidence type="ECO:0000313" key="3">
    <source>
        <dbReference type="EMBL" id="MFC3847243.1"/>
    </source>
</evidence>
<feature type="signal peptide" evidence="1">
    <location>
        <begin position="1"/>
        <end position="20"/>
    </location>
</feature>
<keyword evidence="1" id="KW-0732">Signal</keyword>